<dbReference type="PRINTS" id="PR00420">
    <property type="entry name" value="RNGMNOXGNASE"/>
</dbReference>
<dbReference type="PATRIC" id="fig|758793.3.peg.2092"/>
<dbReference type="PANTHER" id="PTHR43004">
    <property type="entry name" value="TRK SYSTEM POTASSIUM UPTAKE PROTEIN"/>
    <property type="match status" value="1"/>
</dbReference>
<dbReference type="AlphaFoldDB" id="R4WZH8"/>
<dbReference type="SUPFAM" id="SSF51905">
    <property type="entry name" value="FAD/NAD(P)-binding domain"/>
    <property type="match status" value="1"/>
</dbReference>
<dbReference type="GO" id="GO:0016709">
    <property type="term" value="F:oxidoreductase activity, acting on paired donors, with incorporation or reduction of molecular oxygen, NAD(P)H as one donor, and incorporation of one atom of oxygen"/>
    <property type="evidence" value="ECO:0007669"/>
    <property type="project" value="UniProtKB-ARBA"/>
</dbReference>
<dbReference type="InterPro" id="IPR036188">
    <property type="entry name" value="FAD/NAD-bd_sf"/>
</dbReference>
<dbReference type="Proteomes" id="UP000013966">
    <property type="component" value="Chromosome 1"/>
</dbReference>
<dbReference type="HOGENOM" id="CLU_009665_20_3_4"/>
<evidence type="ECO:0000259" key="4">
    <source>
        <dbReference type="Pfam" id="PF01494"/>
    </source>
</evidence>
<reference evidence="5 6" key="2">
    <citation type="journal article" date="2018" name="Int. J. Syst. Evol. Microbiol.">
        <title>Burkholderia insecticola sp. nov., a gut symbiotic bacterium of the bean bug Riptortus pedestris.</title>
        <authorList>
            <person name="Takeshita K."/>
            <person name="Tamaki H."/>
            <person name="Ohbayashi T."/>
            <person name="Meng X.-Y."/>
            <person name="Sone T."/>
            <person name="Mitani Y."/>
            <person name="Peeters C."/>
            <person name="Kikuchi Y."/>
            <person name="Vandamme P."/>
        </authorList>
    </citation>
    <scope>NUCLEOTIDE SEQUENCE [LARGE SCALE GENOMIC DNA]</scope>
    <source>
        <strain evidence="5">RPE64</strain>
    </source>
</reference>
<evidence type="ECO:0000256" key="2">
    <source>
        <dbReference type="ARBA" id="ARBA00022630"/>
    </source>
</evidence>
<keyword evidence="6" id="KW-1185">Reference proteome</keyword>
<keyword evidence="5" id="KW-0560">Oxidoreductase</keyword>
<feature type="domain" description="FAD-binding" evidence="4">
    <location>
        <begin position="16"/>
        <end position="359"/>
    </location>
</feature>
<dbReference type="RefSeq" id="WP_016345991.1">
    <property type="nucleotide sequence ID" value="NC_021287.1"/>
</dbReference>
<accession>R4WZH8</accession>
<dbReference type="Gene3D" id="3.40.30.120">
    <property type="match status" value="1"/>
</dbReference>
<dbReference type="Pfam" id="PF01494">
    <property type="entry name" value="FAD_binding_3"/>
    <property type="match status" value="1"/>
</dbReference>
<name>R4WZH8_9BURK</name>
<proteinExistence type="predicted"/>
<keyword evidence="3" id="KW-0274">FAD</keyword>
<dbReference type="PANTHER" id="PTHR43004:SF19">
    <property type="entry name" value="BINDING MONOOXYGENASE, PUTATIVE (JCVI)-RELATED"/>
    <property type="match status" value="1"/>
</dbReference>
<dbReference type="STRING" id="758793.BRPE64_ACDS20880"/>
<evidence type="ECO:0000256" key="3">
    <source>
        <dbReference type="ARBA" id="ARBA00022827"/>
    </source>
</evidence>
<dbReference type="InterPro" id="IPR050641">
    <property type="entry name" value="RIFMO-like"/>
</dbReference>
<sequence length="578" mass="63803">MFAPKLNPNDKLDVAPVLIVGAGPTGLAAAMSLARAHVPVRLVDRAREPSPHSRAIGIQARTLELFEQHRIVKPFLELGHRARVANLYSNGQRLARLDFDPLQTRYPYLLFLEQSQTERLLAEHLAGLHVDIERGVELIDFSQGAAGVQATLRHPNGRDELLRPSYLIAADGAHSFVRHRLGIGFDGKTFDQTYLLADLQADSDWPDDEFHIFASGEGLAALFPMGGDRARLIADLPVPVAQSVNAGEAKSGPSVEECRALVERRVHHRVTLSNLTWSSYFHLNSRMVDRLRVERVFLAGDSAHVHSPAGAQGMNTGIQEAFNLGWKIARMLAGGAPERLLDSYHAERHPIERDVLRQSSMLTQMAGAEHGPMKLMRDHVMPALAAIGPLRDAMRRTVSELSINYRKSPLTLERLLDGGPRAGERAPDARVHVIDGPLGRLPGVGCLFDLHDPGCFSLFLLVNPTGEDDIALAPATITVAHAMRDPDLDGFVKALENIMPNAVRVWRITDTRGEGAHSLTDNYGRTRPAFYLVRPDGYIAARGRAPSDVHALLRHCDIWFGAQDTSVERHVERESRED</sequence>
<organism evidence="5 6">
    <name type="scientific">Caballeronia insecticola</name>
    <dbReference type="NCBI Taxonomy" id="758793"/>
    <lineage>
        <taxon>Bacteria</taxon>
        <taxon>Pseudomonadati</taxon>
        <taxon>Pseudomonadota</taxon>
        <taxon>Betaproteobacteria</taxon>
        <taxon>Burkholderiales</taxon>
        <taxon>Burkholderiaceae</taxon>
        <taxon>Caballeronia</taxon>
    </lineage>
</organism>
<evidence type="ECO:0000313" key="6">
    <source>
        <dbReference type="Proteomes" id="UP000013966"/>
    </source>
</evidence>
<dbReference type="GO" id="GO:0071949">
    <property type="term" value="F:FAD binding"/>
    <property type="evidence" value="ECO:0007669"/>
    <property type="project" value="InterPro"/>
</dbReference>
<keyword evidence="5" id="KW-0503">Monooxygenase</keyword>
<evidence type="ECO:0000313" key="5">
    <source>
        <dbReference type="EMBL" id="BAN23842.1"/>
    </source>
</evidence>
<dbReference type="InterPro" id="IPR002938">
    <property type="entry name" value="FAD-bd"/>
</dbReference>
<evidence type="ECO:0000256" key="1">
    <source>
        <dbReference type="ARBA" id="ARBA00001974"/>
    </source>
</evidence>
<dbReference type="EMBL" id="AP013058">
    <property type="protein sequence ID" value="BAN23842.1"/>
    <property type="molecule type" value="Genomic_DNA"/>
</dbReference>
<protein>
    <submittedName>
        <fullName evidence="5">Monooxygenase FAD-binding protein</fullName>
    </submittedName>
</protein>
<dbReference type="OrthoDB" id="3443359at2"/>
<keyword evidence="2" id="KW-0285">Flavoprotein</keyword>
<dbReference type="Gene3D" id="3.30.70.2450">
    <property type="match status" value="1"/>
</dbReference>
<comment type="cofactor">
    <cofactor evidence="1">
        <name>FAD</name>
        <dbReference type="ChEBI" id="CHEBI:57692"/>
    </cofactor>
</comment>
<reference evidence="5 6" key="1">
    <citation type="journal article" date="2013" name="Genome Announc.">
        <title>Complete Genome Sequence of Burkholderia sp. Strain RPE64, Bacterial Symbiont of the Bean Bug Riptortus pedestris.</title>
        <authorList>
            <person name="Shibata T.F."/>
            <person name="Maeda T."/>
            <person name="Nikoh N."/>
            <person name="Yamaguchi K."/>
            <person name="Oshima K."/>
            <person name="Hattori M."/>
            <person name="Nishiyama T."/>
            <person name="Hasebe M."/>
            <person name="Fukatsu T."/>
            <person name="Kikuchi Y."/>
            <person name="Shigenobu S."/>
        </authorList>
    </citation>
    <scope>NUCLEOTIDE SEQUENCE [LARGE SCALE GENOMIC DNA]</scope>
</reference>
<dbReference type="Gene3D" id="3.50.50.60">
    <property type="entry name" value="FAD/NAD(P)-binding domain"/>
    <property type="match status" value="1"/>
</dbReference>
<gene>
    <name evidence="5" type="ORF">BRPE64_ACDS20880</name>
</gene>
<dbReference type="KEGG" id="buo:BRPE64_ACDS20880"/>